<organism evidence="1 2">
    <name type="scientific">Biomphalaria glabrata</name>
    <name type="common">Bloodfluke planorb</name>
    <name type="synonym">Freshwater snail</name>
    <dbReference type="NCBI Taxonomy" id="6526"/>
    <lineage>
        <taxon>Eukaryota</taxon>
        <taxon>Metazoa</taxon>
        <taxon>Spiralia</taxon>
        <taxon>Lophotrochozoa</taxon>
        <taxon>Mollusca</taxon>
        <taxon>Gastropoda</taxon>
        <taxon>Heterobranchia</taxon>
        <taxon>Euthyneura</taxon>
        <taxon>Panpulmonata</taxon>
        <taxon>Hygrophila</taxon>
        <taxon>Lymnaeoidea</taxon>
        <taxon>Planorbidae</taxon>
        <taxon>Biomphalaria</taxon>
    </lineage>
</organism>
<gene>
    <name evidence="2" type="primary">LOC106059906</name>
</gene>
<proteinExistence type="predicted"/>
<evidence type="ECO:0000313" key="2">
    <source>
        <dbReference type="RefSeq" id="XP_055888744.1"/>
    </source>
</evidence>
<dbReference type="RefSeq" id="XP_055888744.1">
    <property type="nucleotide sequence ID" value="XM_056032769.1"/>
</dbReference>
<dbReference type="Proteomes" id="UP001165740">
    <property type="component" value="Chromosome 6"/>
</dbReference>
<accession>A0A9W3ANE9</accession>
<evidence type="ECO:0000313" key="1">
    <source>
        <dbReference type="Proteomes" id="UP001165740"/>
    </source>
</evidence>
<dbReference type="OMA" id="FKQVCSM"/>
<reference evidence="2" key="1">
    <citation type="submission" date="2025-08" db="UniProtKB">
        <authorList>
            <consortium name="RefSeq"/>
        </authorList>
    </citation>
    <scope>IDENTIFICATION</scope>
</reference>
<dbReference type="AlphaFoldDB" id="A0A9W3ANE9"/>
<dbReference type="InterPro" id="IPR052436">
    <property type="entry name" value="LTO1_adapter"/>
</dbReference>
<sequence length="146" mass="15966">MTKGSLVKMKTNCDDTDIFHSVTMTEDVSWQEGYKVGLSEGNKKGFLEGYGLGAIKGIELGAEVGFYTGYAASVLNKHSSSESRIAKVCEAILDLGKDFLNLDPTSEELSLNLSKIKGKFKQLTSLLGIHIEYNSTETNTDKIITF</sequence>
<dbReference type="PANTHER" id="PTHR28532">
    <property type="entry name" value="GEO13458P1"/>
    <property type="match status" value="1"/>
</dbReference>
<keyword evidence="1" id="KW-1185">Reference proteome</keyword>
<name>A0A9W3ANE9_BIOGL</name>
<protein>
    <submittedName>
        <fullName evidence="2">Protein LTO1 homolog isoform X1</fullName>
    </submittedName>
</protein>
<dbReference type="GeneID" id="106059906"/>
<dbReference type="OrthoDB" id="48036at2759"/>
<dbReference type="PANTHER" id="PTHR28532:SF1">
    <property type="entry name" value="ORAL CANCER OVEREXPRESSED 1"/>
    <property type="match status" value="1"/>
</dbReference>